<evidence type="ECO:0000313" key="3">
    <source>
        <dbReference type="EMBL" id="EFC37375.1"/>
    </source>
</evidence>
<dbReference type="RefSeq" id="XP_002670119.1">
    <property type="nucleotide sequence ID" value="XM_002670073.1"/>
</dbReference>
<dbReference type="EMBL" id="GG738919">
    <property type="protein sequence ID" value="EFC37375.1"/>
    <property type="molecule type" value="Genomic_DNA"/>
</dbReference>
<dbReference type="VEuPathDB" id="AmoebaDB:NAEGRDRAFT_74944"/>
<feature type="compositionally biased region" description="Basic and acidic residues" evidence="2">
    <location>
        <begin position="25"/>
        <end position="35"/>
    </location>
</feature>
<evidence type="ECO:0000313" key="4">
    <source>
        <dbReference type="Proteomes" id="UP000006671"/>
    </source>
</evidence>
<organism evidence="4">
    <name type="scientific">Naegleria gruberi</name>
    <name type="common">Amoeba</name>
    <dbReference type="NCBI Taxonomy" id="5762"/>
    <lineage>
        <taxon>Eukaryota</taxon>
        <taxon>Discoba</taxon>
        <taxon>Heterolobosea</taxon>
        <taxon>Tetramitia</taxon>
        <taxon>Eutetramitia</taxon>
        <taxon>Vahlkampfiidae</taxon>
        <taxon>Naegleria</taxon>
    </lineage>
</organism>
<protein>
    <submittedName>
        <fullName evidence="3">Predicted protein</fullName>
    </submittedName>
</protein>
<reference evidence="3 4" key="1">
    <citation type="journal article" date="2010" name="Cell">
        <title>The genome of Naegleria gruberi illuminates early eukaryotic versatility.</title>
        <authorList>
            <person name="Fritz-Laylin L.K."/>
            <person name="Prochnik S.E."/>
            <person name="Ginger M.L."/>
            <person name="Dacks J.B."/>
            <person name="Carpenter M.L."/>
            <person name="Field M.C."/>
            <person name="Kuo A."/>
            <person name="Paredez A."/>
            <person name="Chapman J."/>
            <person name="Pham J."/>
            <person name="Shu S."/>
            <person name="Neupane R."/>
            <person name="Cipriano M."/>
            <person name="Mancuso J."/>
            <person name="Tu H."/>
            <person name="Salamov A."/>
            <person name="Lindquist E."/>
            <person name="Shapiro H."/>
            <person name="Lucas S."/>
            <person name="Grigoriev I.V."/>
            <person name="Cande W.Z."/>
            <person name="Fulton C."/>
            <person name="Rokhsar D.S."/>
            <person name="Dawson S.C."/>
        </authorList>
    </citation>
    <scope>NUCLEOTIDE SEQUENCE [LARGE SCALE GENOMIC DNA]</scope>
    <source>
        <strain evidence="3 4">NEG-M</strain>
    </source>
</reference>
<gene>
    <name evidence="3" type="ORF">NAEGRDRAFT_74944</name>
</gene>
<keyword evidence="1" id="KW-0175">Coiled coil</keyword>
<proteinExistence type="predicted"/>
<evidence type="ECO:0000256" key="1">
    <source>
        <dbReference type="SAM" id="Coils"/>
    </source>
</evidence>
<sequence>MTVIHSIEDTGKKRKESTLASEEENSVKKIKEISTSEHDAKIDQLIYQSCSSSTEQSSSADVPSISSSAPISSVPLNTTDEEQANEQIDSSNSDPSLSTFALQSNGALIPMIPIPTSSTLNPIPTEDDDEDLFNLDVSMFVSKSKSTTTNIPLTLSFEENLKKRRKEIEEHGKDAKRCEEERQLGMKLNREIKDYEANGGKIEEKKEEEKEEIVRSLHDREFIEFKNGFKREFLRFLPCDIGKLDELGVAVDKIEAILVELFLMEDEYDAQQCFEMLQSIVRFRTNNYEISDESSVNSGGLANSETISGRSGSCISCSSSCTCGSSIVSNISESETNPTTIVTHDNKTVPFENIAELSYNYQSNSKFQQENKPDESKSKSTLPEEIQIDIKLNKWRKYCEILFNLGFKKLKSQPVNLQKDKQFLMFACQFALHHLLCSSSVRADNQYENHFWNCDKKIEFNSVYVEPNDNFERLESGSGRGGEKLFGQPENYYQIEIEQISFLFSLIDSEMENELVVSFLQDFKFEEKVSSFSTNWNETASHYFPFFFFKTISSLTYGFNTQIYSVVSKIVLLIIRNSLDLESSITTERILQIQIEMEFTQKKI</sequence>
<dbReference type="AlphaFoldDB" id="D2W0Q6"/>
<feature type="coiled-coil region" evidence="1">
    <location>
        <begin position="161"/>
        <end position="212"/>
    </location>
</feature>
<feature type="compositionally biased region" description="Low complexity" evidence="2">
    <location>
        <begin position="49"/>
        <end position="74"/>
    </location>
</feature>
<dbReference type="KEGG" id="ngr:NAEGRDRAFT_74944"/>
<dbReference type="Proteomes" id="UP000006671">
    <property type="component" value="Unassembled WGS sequence"/>
</dbReference>
<name>D2W0Q6_NAEGR</name>
<dbReference type="GeneID" id="8853726"/>
<accession>D2W0Q6</accession>
<feature type="region of interest" description="Disordered" evidence="2">
    <location>
        <begin position="48"/>
        <end position="76"/>
    </location>
</feature>
<feature type="region of interest" description="Disordered" evidence="2">
    <location>
        <begin position="1"/>
        <end position="35"/>
    </location>
</feature>
<evidence type="ECO:0000256" key="2">
    <source>
        <dbReference type="SAM" id="MobiDB-lite"/>
    </source>
</evidence>
<dbReference type="InParanoid" id="D2W0Q6"/>
<keyword evidence="4" id="KW-1185">Reference proteome</keyword>
<feature type="compositionally biased region" description="Basic and acidic residues" evidence="2">
    <location>
        <begin position="1"/>
        <end position="11"/>
    </location>
</feature>